<proteinExistence type="predicted"/>
<dbReference type="EnsemblPlants" id="OPUNC01G17110.1">
    <property type="protein sequence ID" value="OPUNC01G17110.1"/>
    <property type="gene ID" value="OPUNC01G17110"/>
</dbReference>
<dbReference type="OMA" id="EDRMIYV"/>
<reference evidence="2" key="1">
    <citation type="submission" date="2015-04" db="UniProtKB">
        <authorList>
            <consortium name="EnsemblPlants"/>
        </authorList>
    </citation>
    <scope>IDENTIFICATION</scope>
</reference>
<evidence type="ECO:0000256" key="1">
    <source>
        <dbReference type="SAM" id="MobiDB-lite"/>
    </source>
</evidence>
<evidence type="ECO:0000313" key="2">
    <source>
        <dbReference type="EnsemblPlants" id="OPUNC01G17110.1"/>
    </source>
</evidence>
<keyword evidence="3" id="KW-1185">Reference proteome</keyword>
<feature type="compositionally biased region" description="Basic and acidic residues" evidence="1">
    <location>
        <begin position="60"/>
        <end position="72"/>
    </location>
</feature>
<dbReference type="Gramene" id="OPUNC01G17110.1">
    <property type="protein sequence ID" value="OPUNC01G17110.1"/>
    <property type="gene ID" value="OPUNC01G17110"/>
</dbReference>
<feature type="region of interest" description="Disordered" evidence="1">
    <location>
        <begin position="60"/>
        <end position="84"/>
    </location>
</feature>
<name>A0A0E0JJ51_ORYPU</name>
<dbReference type="HOGENOM" id="CLU_185566_0_0_1"/>
<accession>A0A0E0JJ51</accession>
<evidence type="ECO:0000313" key="3">
    <source>
        <dbReference type="Proteomes" id="UP000026962"/>
    </source>
</evidence>
<reference evidence="2" key="2">
    <citation type="submission" date="2018-05" db="EMBL/GenBank/DDBJ databases">
        <title>OpunRS2 (Oryza punctata Reference Sequence Version 2).</title>
        <authorList>
            <person name="Zhang J."/>
            <person name="Kudrna D."/>
            <person name="Lee S."/>
            <person name="Talag J."/>
            <person name="Welchert J."/>
            <person name="Wing R.A."/>
        </authorList>
    </citation>
    <scope>NUCLEOTIDE SEQUENCE [LARGE SCALE GENOMIC DNA]</scope>
</reference>
<protein>
    <submittedName>
        <fullName evidence="2">Uncharacterized protein</fullName>
    </submittedName>
</protein>
<feature type="region of interest" description="Disordered" evidence="1">
    <location>
        <begin position="13"/>
        <end position="45"/>
    </location>
</feature>
<dbReference type="Proteomes" id="UP000026962">
    <property type="component" value="Chromosome 1"/>
</dbReference>
<sequence>MEEDGLISAEAFGYMSTPCPSPPSDIDDLNPPDVTPKNYPIHPVYDDEDDFEILNEDRYNFRDHQTPPRDAHSPGTHLKWHKRD</sequence>
<organism evidence="2">
    <name type="scientific">Oryza punctata</name>
    <name type="common">Red rice</name>
    <dbReference type="NCBI Taxonomy" id="4537"/>
    <lineage>
        <taxon>Eukaryota</taxon>
        <taxon>Viridiplantae</taxon>
        <taxon>Streptophyta</taxon>
        <taxon>Embryophyta</taxon>
        <taxon>Tracheophyta</taxon>
        <taxon>Spermatophyta</taxon>
        <taxon>Magnoliopsida</taxon>
        <taxon>Liliopsida</taxon>
        <taxon>Poales</taxon>
        <taxon>Poaceae</taxon>
        <taxon>BOP clade</taxon>
        <taxon>Oryzoideae</taxon>
        <taxon>Oryzeae</taxon>
        <taxon>Oryzinae</taxon>
        <taxon>Oryza</taxon>
    </lineage>
</organism>
<dbReference type="AlphaFoldDB" id="A0A0E0JJ51"/>